<dbReference type="Gene3D" id="3.40.50.2000">
    <property type="entry name" value="Glycogen Phosphorylase B"/>
    <property type="match status" value="1"/>
</dbReference>
<dbReference type="STRING" id="1399419.A5906_33530"/>
<evidence type="ECO:0000313" key="2">
    <source>
        <dbReference type="EMBL" id="TWB72470.1"/>
    </source>
</evidence>
<gene>
    <name evidence="2" type="ORF">FBZ95_106185</name>
</gene>
<dbReference type="AlphaFoldDB" id="A0A560JVV5"/>
<dbReference type="Proteomes" id="UP000315914">
    <property type="component" value="Unassembled WGS sequence"/>
</dbReference>
<dbReference type="PANTHER" id="PTHR46401:SF8">
    <property type="entry name" value="BLL6006 PROTEIN"/>
    <property type="match status" value="1"/>
</dbReference>
<keyword evidence="2" id="KW-0808">Transferase</keyword>
<dbReference type="EMBL" id="VITW01000006">
    <property type="protein sequence ID" value="TWB72470.1"/>
    <property type="molecule type" value="Genomic_DNA"/>
</dbReference>
<dbReference type="Pfam" id="PF00534">
    <property type="entry name" value="Glycos_transf_1"/>
    <property type="match status" value="1"/>
</dbReference>
<dbReference type="RefSeq" id="WP_080136204.1">
    <property type="nucleotide sequence ID" value="NZ_LWIG01000012.1"/>
</dbReference>
<dbReference type="GO" id="GO:0016757">
    <property type="term" value="F:glycosyltransferase activity"/>
    <property type="evidence" value="ECO:0007669"/>
    <property type="project" value="InterPro"/>
</dbReference>
<proteinExistence type="predicted"/>
<dbReference type="OrthoDB" id="9801609at2"/>
<sequence>MPERAPLRIAFTNIPRRLWAGGYNYQRNLFEALSRYAPGTVTPVLFAGMADEPEEIAALASIPAVEVVRSPVFDHAATGLARVTGLARAIAFGLDRPAVAEFAVRKIDMVFESARFFGWRLPFPAVAWFPDFQHRLLPHLFSRGAYWRRDLGFRVQIASGRHIMVSSTSALGDLQRFYPGISNGVSVVRFATEPPAGLLATKPFDVIAQYGLPSRYFYLPNQFWRHKNHQIVIDALELLKCRGFDIVVAASGNTKDFRESGLFESTMSQVRSRGLEMNFRHLGMIPLDHVYALLRASTALINPSECEGWSTTVEEAKSFGVPMILSDLDVHREQTEGNARYFGIRDAAALADHMLQVAQTAGPPTVRNLLPNLEPRVEAFVADFVRLTRDAMG</sequence>
<accession>A0A560JVV5</accession>
<evidence type="ECO:0000259" key="1">
    <source>
        <dbReference type="Pfam" id="PF00534"/>
    </source>
</evidence>
<dbReference type="CDD" id="cd03809">
    <property type="entry name" value="GT4_MtfB-like"/>
    <property type="match status" value="1"/>
</dbReference>
<organism evidence="2 3">
    <name type="scientific">Bradyrhizobium sacchari</name>
    <dbReference type="NCBI Taxonomy" id="1399419"/>
    <lineage>
        <taxon>Bacteria</taxon>
        <taxon>Pseudomonadati</taxon>
        <taxon>Pseudomonadota</taxon>
        <taxon>Alphaproteobacteria</taxon>
        <taxon>Hyphomicrobiales</taxon>
        <taxon>Nitrobacteraceae</taxon>
        <taxon>Bradyrhizobium</taxon>
    </lineage>
</organism>
<dbReference type="SUPFAM" id="SSF53756">
    <property type="entry name" value="UDP-Glycosyltransferase/glycogen phosphorylase"/>
    <property type="match status" value="1"/>
</dbReference>
<protein>
    <submittedName>
        <fullName evidence="2">Glycosyltransferase involved in cell wall biosynthesis</fullName>
    </submittedName>
</protein>
<comment type="caution">
    <text evidence="2">The sequence shown here is derived from an EMBL/GenBank/DDBJ whole genome shotgun (WGS) entry which is preliminary data.</text>
</comment>
<name>A0A560JVV5_9BRAD</name>
<feature type="domain" description="Glycosyl transferase family 1" evidence="1">
    <location>
        <begin position="220"/>
        <end position="356"/>
    </location>
</feature>
<reference evidence="2 3" key="1">
    <citation type="submission" date="2019-06" db="EMBL/GenBank/DDBJ databases">
        <title>Genomic Encyclopedia of Type Strains, Phase IV (KMG-V): Genome sequencing to study the core and pangenomes of soil and plant-associated prokaryotes.</title>
        <authorList>
            <person name="Whitman W."/>
        </authorList>
    </citation>
    <scope>NUCLEOTIDE SEQUENCE [LARGE SCALE GENOMIC DNA]</scope>
    <source>
        <strain evidence="2 3">BR 10556</strain>
    </source>
</reference>
<evidence type="ECO:0000313" key="3">
    <source>
        <dbReference type="Proteomes" id="UP000315914"/>
    </source>
</evidence>
<dbReference type="InterPro" id="IPR001296">
    <property type="entry name" value="Glyco_trans_1"/>
</dbReference>
<keyword evidence="3" id="KW-1185">Reference proteome</keyword>
<dbReference type="PANTHER" id="PTHR46401">
    <property type="entry name" value="GLYCOSYLTRANSFERASE WBBK-RELATED"/>
    <property type="match status" value="1"/>
</dbReference>